<gene>
    <name evidence="2" type="ORF">PDUR_27990</name>
</gene>
<dbReference type="EMBL" id="CP009289">
    <property type="protein sequence ID" value="AIQ15270.1"/>
    <property type="molecule type" value="Genomic_DNA"/>
</dbReference>
<feature type="transmembrane region" description="Helical" evidence="1">
    <location>
        <begin position="62"/>
        <end position="83"/>
    </location>
</feature>
<protein>
    <submittedName>
        <fullName evidence="2">Uncharacterized protein</fullName>
    </submittedName>
</protein>
<keyword evidence="1" id="KW-1133">Transmembrane helix</keyword>
<sequence>MYTKGSGEMKNIDIVKFVGRILEFAAVVATLMVFVRLIVFSISHMTIDFLGFLDTTDGRMVASTIAAELGLILVPGIYLFLWLHRLDKWLAIRKLNKQLNTDNQTLEIE</sequence>
<keyword evidence="1" id="KW-0812">Transmembrane</keyword>
<dbReference type="Proteomes" id="UP000029409">
    <property type="component" value="Plasmid unnamed"/>
</dbReference>
<keyword evidence="2" id="KW-0614">Plasmid</keyword>
<evidence type="ECO:0000313" key="3">
    <source>
        <dbReference type="Proteomes" id="UP000029409"/>
    </source>
</evidence>
<evidence type="ECO:0000313" key="2">
    <source>
        <dbReference type="EMBL" id="AIQ15270.1"/>
    </source>
</evidence>
<keyword evidence="1" id="KW-0472">Membrane</keyword>
<organism evidence="2 3">
    <name type="scientific">Paenibacillus durus</name>
    <name type="common">Paenibacillus azotofixans</name>
    <dbReference type="NCBI Taxonomy" id="44251"/>
    <lineage>
        <taxon>Bacteria</taxon>
        <taxon>Bacillati</taxon>
        <taxon>Bacillota</taxon>
        <taxon>Bacilli</taxon>
        <taxon>Bacillales</taxon>
        <taxon>Paenibacillaceae</taxon>
        <taxon>Paenibacillus</taxon>
    </lineage>
</organism>
<keyword evidence="3" id="KW-1185">Reference proteome</keyword>
<name>A0A089HWW1_PAEDU</name>
<proteinExistence type="predicted"/>
<accession>A0A089HWW1</accession>
<reference evidence="2 3" key="1">
    <citation type="submission" date="2014-08" db="EMBL/GenBank/DDBJ databases">
        <title>Comparative genomics of the Paenibacillus odorifer group.</title>
        <authorList>
            <person name="den Bakker H.C."/>
            <person name="Tsai Y.-C."/>
            <person name="Martin N."/>
            <person name="Korlach J."/>
            <person name="Wiedmann M."/>
        </authorList>
    </citation>
    <scope>NUCLEOTIDE SEQUENCE [LARGE SCALE GENOMIC DNA]</scope>
    <source>
        <strain evidence="2 3">DSM 1735</strain>
        <plasmid evidence="3">Plasmid</plasmid>
    </source>
</reference>
<evidence type="ECO:0000256" key="1">
    <source>
        <dbReference type="SAM" id="Phobius"/>
    </source>
</evidence>
<dbReference type="KEGG" id="pdu:PDUR_27990"/>
<feature type="transmembrane region" description="Helical" evidence="1">
    <location>
        <begin position="21"/>
        <end position="42"/>
    </location>
</feature>
<geneLocation type="plasmid" evidence="3"/>
<dbReference type="AlphaFoldDB" id="A0A089HWW1"/>